<evidence type="ECO:0000259" key="3">
    <source>
        <dbReference type="Pfam" id="PF01103"/>
    </source>
</evidence>
<organism evidence="4 5">
    <name type="scientific">Hymenobacter bucti</name>
    <dbReference type="NCBI Taxonomy" id="1844114"/>
    <lineage>
        <taxon>Bacteria</taxon>
        <taxon>Pseudomonadati</taxon>
        <taxon>Bacteroidota</taxon>
        <taxon>Cytophagia</taxon>
        <taxon>Cytophagales</taxon>
        <taxon>Hymenobacteraceae</taxon>
        <taxon>Hymenobacter</taxon>
    </lineage>
</organism>
<sequence>MLTVLAGQVLAQGSRPATDSITVAIEPTYNEVSAAHRRLLGDSYRAAWAAPVRLPVFHLAQAKGGLTILERGGGLQTKSLRMKDASGQQWVLRTIQKYPERGLPPTLRPTIAKDILQDQVSASHPYAALVVPPLAAALGIPHANPEVVFVPDDPALGEFRKDFANQVFLLEEREPLDADKTDNTEKAQARLQKDNDNRVDQPTVLRARLLDMLLGDYDRHEDQWRWQRVATDKGTLYEPVPRDRDHVFYRPSGALPTALSLHLLQASTQGYRDHIRSINRWNFKARYFDRYFLNGLSEADWRAQIALVQRTLSDSLITSAVARLPRPTYQLNGPKIIRDLITRRNILAKQALKYYRFLARTVDVPGSDKRELLAVERQPGGLVQVTIAKLKKDGSTGQTIYERTFDPADTREVRLYGLGGEDRFEVTGSARSPILVRLIGGDQNDAFAVAPEVRQKGKLRIYDRADEPNQLPAPSQARLLTSTDTTVNQFDKTSFRYGFFQPLLLAGYNRDYGFQLIGDFIFQKSGFRKDPYAARQSLGVNYGFANSSLLLSYTGDFKRALGPHDLLVNVVSKGPNYTSHFFGVGNETEFINEGEERIRYYRNGYNLLHADVRISHTYQLWKLSGGVVGQYYNSSQSKNRDRLLNTYNAQRPDEEVFSHQTFAGLAAGITFDTRDKALVAHRGVLWTTSLLGLHRLDAGRGTFGQALTEFTFYASPARDSSLVIANRTGGGTTLGRAAYYQQFNLGGNQNLRGFYLWRFTGKSVAYNNLEVRLKLLDFTSYLLPGTLGLVAFNDVGRVWSPGEVSKTWHVGYGGGIYFLPAQLLLVQAVVGFSKEGAYPYISGGFRF</sequence>
<dbReference type="InterPro" id="IPR000184">
    <property type="entry name" value="Bac_surfAg_D15"/>
</dbReference>
<accession>A0ABW4QTR4</accession>
<protein>
    <submittedName>
        <fullName evidence="4">BamA/TamA family outer membrane protein</fullName>
    </submittedName>
</protein>
<evidence type="ECO:0000313" key="4">
    <source>
        <dbReference type="EMBL" id="MFD1872707.1"/>
    </source>
</evidence>
<dbReference type="Proteomes" id="UP001597197">
    <property type="component" value="Unassembled WGS sequence"/>
</dbReference>
<keyword evidence="2" id="KW-0472">Membrane</keyword>
<proteinExistence type="predicted"/>
<comment type="subcellular location">
    <subcellularLocation>
        <location evidence="1">Membrane</location>
    </subcellularLocation>
</comment>
<feature type="domain" description="Bacterial surface antigen (D15)" evidence="3">
    <location>
        <begin position="588"/>
        <end position="818"/>
    </location>
</feature>
<evidence type="ECO:0000256" key="1">
    <source>
        <dbReference type="ARBA" id="ARBA00004370"/>
    </source>
</evidence>
<dbReference type="Gene3D" id="2.40.160.50">
    <property type="entry name" value="membrane protein fhac: a member of the omp85/tpsb transporter family"/>
    <property type="match status" value="1"/>
</dbReference>
<gene>
    <name evidence="4" type="ORF">ACFSDX_09710</name>
</gene>
<dbReference type="RefSeq" id="WP_382313159.1">
    <property type="nucleotide sequence ID" value="NZ_JBHUFD010000003.1"/>
</dbReference>
<dbReference type="EMBL" id="JBHUFD010000003">
    <property type="protein sequence ID" value="MFD1872707.1"/>
    <property type="molecule type" value="Genomic_DNA"/>
</dbReference>
<evidence type="ECO:0000256" key="2">
    <source>
        <dbReference type="ARBA" id="ARBA00023136"/>
    </source>
</evidence>
<name>A0ABW4QTR4_9BACT</name>
<evidence type="ECO:0000313" key="5">
    <source>
        <dbReference type="Proteomes" id="UP001597197"/>
    </source>
</evidence>
<reference evidence="5" key="1">
    <citation type="journal article" date="2019" name="Int. J. Syst. Evol. Microbiol.">
        <title>The Global Catalogue of Microorganisms (GCM) 10K type strain sequencing project: providing services to taxonomists for standard genome sequencing and annotation.</title>
        <authorList>
            <consortium name="The Broad Institute Genomics Platform"/>
            <consortium name="The Broad Institute Genome Sequencing Center for Infectious Disease"/>
            <person name="Wu L."/>
            <person name="Ma J."/>
        </authorList>
    </citation>
    <scope>NUCLEOTIDE SEQUENCE [LARGE SCALE GENOMIC DNA]</scope>
    <source>
        <strain evidence="5">CGMCC 1.15795</strain>
    </source>
</reference>
<comment type="caution">
    <text evidence="4">The sequence shown here is derived from an EMBL/GenBank/DDBJ whole genome shotgun (WGS) entry which is preliminary data.</text>
</comment>
<keyword evidence="5" id="KW-1185">Reference proteome</keyword>
<dbReference type="Pfam" id="PF01103">
    <property type="entry name" value="Omp85"/>
    <property type="match status" value="1"/>
</dbReference>